<reference evidence="2" key="1">
    <citation type="journal article" date="2023" name="Plant J.">
        <title>Genome sequences and population genomics provide insights into the demographic history, inbreeding, and mutation load of two 'living fossil' tree species of Dipteronia.</title>
        <authorList>
            <person name="Feng Y."/>
            <person name="Comes H.P."/>
            <person name="Chen J."/>
            <person name="Zhu S."/>
            <person name="Lu R."/>
            <person name="Zhang X."/>
            <person name="Li P."/>
            <person name="Qiu J."/>
            <person name="Olsen K.M."/>
            <person name="Qiu Y."/>
        </authorList>
    </citation>
    <scope>NUCLEOTIDE SEQUENCE</scope>
    <source>
        <strain evidence="2">NBL</strain>
    </source>
</reference>
<dbReference type="InterPro" id="IPR000477">
    <property type="entry name" value="RT_dom"/>
</dbReference>
<dbReference type="EMBL" id="JANJYJ010000009">
    <property type="protein sequence ID" value="KAK3189469.1"/>
    <property type="molecule type" value="Genomic_DNA"/>
</dbReference>
<sequence>MRNYHKDDGSPKCSLKVDLMKAFNTVEWDFLLETLAAFRVPSKVINSIKVCITTLKFSISINGELAGFFHSKRGLRQGDHMSSYLFVIDMEVLTKLLAKHIQDSSHYKYHWKCDKIKLSRLCFADDLIMLCHGSTPSATILKMSLNYFTSLLGLKANPAKSNISLSSVPNDSRQQPINIFGYNVGSLPIRYLGIPVISSKLSHLDCSPLLVKVSNRISSWMNRCLSYVGQLQLIISVFSSIQVFWASHFCLPSKVLRNIEQKLCSFLWKGVDENCEGGKVAWSDICLPKNEGGLGINDLISWNKALTIQYTWNLVHGSNNL</sequence>
<evidence type="ECO:0000313" key="3">
    <source>
        <dbReference type="Proteomes" id="UP001281410"/>
    </source>
</evidence>
<dbReference type="PANTHER" id="PTHR33116:SF76">
    <property type="entry name" value="DUF4283 DOMAIN-CONTAINING PROTEIN"/>
    <property type="match status" value="1"/>
</dbReference>
<evidence type="ECO:0000313" key="2">
    <source>
        <dbReference type="EMBL" id="KAK3189469.1"/>
    </source>
</evidence>
<evidence type="ECO:0000259" key="1">
    <source>
        <dbReference type="PROSITE" id="PS50878"/>
    </source>
</evidence>
<dbReference type="Proteomes" id="UP001281410">
    <property type="component" value="Unassembled WGS sequence"/>
</dbReference>
<dbReference type="PROSITE" id="PS50878">
    <property type="entry name" value="RT_POL"/>
    <property type="match status" value="1"/>
</dbReference>
<feature type="domain" description="Reverse transcriptase" evidence="1">
    <location>
        <begin position="1"/>
        <end position="184"/>
    </location>
</feature>
<dbReference type="AlphaFoldDB" id="A0AAD9ZS19"/>
<proteinExistence type="predicted"/>
<protein>
    <recommendedName>
        <fullName evidence="1">Reverse transcriptase domain-containing protein</fullName>
    </recommendedName>
</protein>
<organism evidence="2 3">
    <name type="scientific">Dipteronia sinensis</name>
    <dbReference type="NCBI Taxonomy" id="43782"/>
    <lineage>
        <taxon>Eukaryota</taxon>
        <taxon>Viridiplantae</taxon>
        <taxon>Streptophyta</taxon>
        <taxon>Embryophyta</taxon>
        <taxon>Tracheophyta</taxon>
        <taxon>Spermatophyta</taxon>
        <taxon>Magnoliopsida</taxon>
        <taxon>eudicotyledons</taxon>
        <taxon>Gunneridae</taxon>
        <taxon>Pentapetalae</taxon>
        <taxon>rosids</taxon>
        <taxon>malvids</taxon>
        <taxon>Sapindales</taxon>
        <taxon>Sapindaceae</taxon>
        <taxon>Hippocastanoideae</taxon>
        <taxon>Acereae</taxon>
        <taxon>Dipteronia</taxon>
    </lineage>
</organism>
<keyword evidence="3" id="KW-1185">Reference proteome</keyword>
<accession>A0AAD9ZS19</accession>
<dbReference type="PANTHER" id="PTHR33116">
    <property type="entry name" value="REVERSE TRANSCRIPTASE ZINC-BINDING DOMAIN-CONTAINING PROTEIN-RELATED-RELATED"/>
    <property type="match status" value="1"/>
</dbReference>
<dbReference type="SUPFAM" id="SSF56672">
    <property type="entry name" value="DNA/RNA polymerases"/>
    <property type="match status" value="1"/>
</dbReference>
<name>A0AAD9ZS19_9ROSI</name>
<dbReference type="InterPro" id="IPR043502">
    <property type="entry name" value="DNA/RNA_pol_sf"/>
</dbReference>
<comment type="caution">
    <text evidence="2">The sequence shown here is derived from an EMBL/GenBank/DDBJ whole genome shotgun (WGS) entry which is preliminary data.</text>
</comment>
<dbReference type="Pfam" id="PF00078">
    <property type="entry name" value="RVT_1"/>
    <property type="match status" value="1"/>
</dbReference>
<gene>
    <name evidence="2" type="ORF">Dsin_029030</name>
</gene>